<feature type="region of interest" description="Disordered" evidence="1">
    <location>
        <begin position="88"/>
        <end position="116"/>
    </location>
</feature>
<keyword evidence="3" id="KW-1185">Reference proteome</keyword>
<evidence type="ECO:0000313" key="2">
    <source>
        <dbReference type="EMBL" id="POW10300.1"/>
    </source>
</evidence>
<reference evidence="2" key="1">
    <citation type="submission" date="2017-12" db="EMBL/GenBank/DDBJ databases">
        <title>Gene loss provides genomic basis for host adaptation in cereal stripe rust fungi.</title>
        <authorList>
            <person name="Xia C."/>
        </authorList>
    </citation>
    <scope>NUCLEOTIDE SEQUENCE [LARGE SCALE GENOMIC DNA]</scope>
    <source>
        <strain evidence="2">93-210</strain>
    </source>
</reference>
<dbReference type="Proteomes" id="UP000239156">
    <property type="component" value="Unassembled WGS sequence"/>
</dbReference>
<protein>
    <submittedName>
        <fullName evidence="2">Uncharacterized protein</fullName>
    </submittedName>
</protein>
<feature type="compositionally biased region" description="Polar residues" evidence="1">
    <location>
        <begin position="149"/>
        <end position="167"/>
    </location>
</feature>
<dbReference type="AlphaFoldDB" id="A0A2S4VLQ9"/>
<gene>
    <name evidence="2" type="ORF">PSTT_06175</name>
</gene>
<evidence type="ECO:0000313" key="3">
    <source>
        <dbReference type="Proteomes" id="UP000239156"/>
    </source>
</evidence>
<name>A0A2S4VLQ9_9BASI</name>
<proteinExistence type="predicted"/>
<dbReference type="EMBL" id="PKSL01000047">
    <property type="protein sequence ID" value="POW10300.1"/>
    <property type="molecule type" value="Genomic_DNA"/>
</dbReference>
<feature type="region of interest" description="Disordered" evidence="1">
    <location>
        <begin position="145"/>
        <end position="241"/>
    </location>
</feature>
<organism evidence="2 3">
    <name type="scientific">Puccinia striiformis</name>
    <dbReference type="NCBI Taxonomy" id="27350"/>
    <lineage>
        <taxon>Eukaryota</taxon>
        <taxon>Fungi</taxon>
        <taxon>Dikarya</taxon>
        <taxon>Basidiomycota</taxon>
        <taxon>Pucciniomycotina</taxon>
        <taxon>Pucciniomycetes</taxon>
        <taxon>Pucciniales</taxon>
        <taxon>Pucciniaceae</taxon>
        <taxon>Puccinia</taxon>
    </lineage>
</organism>
<dbReference type="VEuPathDB" id="FungiDB:PSHT_09229"/>
<accession>A0A2S4VLQ9</accession>
<evidence type="ECO:0000256" key="1">
    <source>
        <dbReference type="SAM" id="MobiDB-lite"/>
    </source>
</evidence>
<comment type="caution">
    <text evidence="2">The sequence shown here is derived from an EMBL/GenBank/DDBJ whole genome shotgun (WGS) entry which is preliminary data.</text>
</comment>
<feature type="compositionally biased region" description="Acidic residues" evidence="1">
    <location>
        <begin position="627"/>
        <end position="636"/>
    </location>
</feature>
<sequence>MFTPQMKLVIWHNMQTRGDFLESPSGPSTRAPAGFEPAGPVTPASPPPKLLPGFTSPPIVTDTHIHHRVGWYWYIDIQHLSLPQTFHSSTHSTMDSTNNQLNIPGSEPPGQSQPTNTRAMFTQENVEEILAVALARQAAMMNIRDGPNTHHQPIPAQNPTPALNQTPAAKKTVPPNKRSKLLGKATRNSARIMANRAQSEPPMASSTTPAKHTSSKKKAGLPSSPRKAASPGPKKAPHQMVTADFPPNFKDTKRCLFAHIRLLWGLVKTRTVPPPANPEHIRSFCANFQTINEVQRYLEDSNSAALIANEDILTLKDARAGVTQVGKGFIHIDDGHISYIHAQLAKLGIRCWGPNLDEGPESLFNAACRIAALTIFQQIAVAGGYNFLNFNHNYKDDMLTFIRTYNHYVHHVLAKKYRAECKKVGSNEATIEKNNATRNRIRLRKARVKFGNRNEFPERYMRVLRETAAHSDDELDDDTNSFVIQTLGYRSNAASIFFRRLDLAMKAVQKAKGKASRMRARNLPIIPIPSKFTKVPESLPLDFYGRKWLQKILKGQQRTIPDLTSVAFLPDPSKSLFPSNNPNFDPLEKLSDAAFNRKFLNGVLKKYRMKEIIEDDAIITDDSGAGSEDEDDDNENLENSTHAAQHNDKFLADGDWGNHYDDDDDDDDSEGVPVMRTRTKTWRMTMMMMSSKPKVVCCALASSCTNLRTTGSSR</sequence>
<feature type="region of interest" description="Disordered" evidence="1">
    <location>
        <begin position="620"/>
        <end position="648"/>
    </location>
</feature>
<feature type="region of interest" description="Disordered" evidence="1">
    <location>
        <begin position="20"/>
        <end position="50"/>
    </location>
</feature>
<dbReference type="VEuPathDB" id="FungiDB:PSTT_06175"/>